<reference evidence="4 5" key="1">
    <citation type="journal article" date="2023" name="Plant Dis.">
        <title>First Report of Diplodia intermedia Causing Canker and Dieback Diseases on Apple Trees in Canada.</title>
        <authorList>
            <person name="Ellouze W."/>
            <person name="Ilyukhin E."/>
            <person name="Sulman M."/>
            <person name="Ali S."/>
        </authorList>
    </citation>
    <scope>NUCLEOTIDE SEQUENCE [LARGE SCALE GENOMIC DNA]</scope>
    <source>
        <strain evidence="4 5">M45-28</strain>
    </source>
</reference>
<dbReference type="PANTHER" id="PTHR43751:SF3">
    <property type="entry name" value="SULFATASE N-TERMINAL DOMAIN-CONTAINING PROTEIN"/>
    <property type="match status" value="1"/>
</dbReference>
<evidence type="ECO:0000313" key="4">
    <source>
        <dbReference type="EMBL" id="KAL1636984.1"/>
    </source>
</evidence>
<accession>A0ABR3TC28</accession>
<evidence type="ECO:0000256" key="1">
    <source>
        <dbReference type="SAM" id="MobiDB-lite"/>
    </source>
</evidence>
<dbReference type="InterPro" id="IPR000917">
    <property type="entry name" value="Sulfatase_N"/>
</dbReference>
<keyword evidence="2" id="KW-0472">Membrane</keyword>
<evidence type="ECO:0000259" key="3">
    <source>
        <dbReference type="Pfam" id="PF00884"/>
    </source>
</evidence>
<proteinExistence type="predicted"/>
<name>A0ABR3TC28_9PEZI</name>
<feature type="transmembrane region" description="Helical" evidence="2">
    <location>
        <begin position="197"/>
        <end position="216"/>
    </location>
</feature>
<sequence length="917" mass="100487">MEPPSFWQLRARSQLTLCFVSSFAAKLIHLYSHRSSLPILLIVLYTPTFLLPDILLLLFTKFVFRQNRGKVWKIFGGLYTMVTVAASASQISFYMTTGGEVQWMAAGNLAADPGGLRMLLSELPKFFITIGAFLLVAWLIASRFDAATSHVCQHISLSFRKIYLRLRGQPNDYQPLDDSSDKSTSTRKAMPSLRKSAASCVTVLTVVITVLILQTVRPRNPPYAHMSGSLPITLFESLFFSPINPEFCLPYPTHHVDFPFEQYAKVSGYTPPADWKPLTDECRHRDGPPSPIHHIAFEEAAHSSPARRDHEDGPPPPPPHHEHEHQGGYDPTCDPLKLSNINSSPLDPFVEEIKKNNPLIKHVLLVTMESTRKDLFPIKKGSAVYNSILSSYGGSNAPASVVEELDRKLNNLTRTAAFLTGETTGFDENDDARAGLGPWTSEFAAGRGGINVQQAVTGSAFTLKSLVTSHCGIDPLPVDFTEEVRARMYAPCFPHIVNLFNKAQEEESSSSSSSSGWDAALVQSITDQWDSQYTLDDQMGFPPANVILDTTIEDPSSAHYPPTEPRCNYFGYPETESLPYLRDLFANATAHGRRLWASHVTSTTHHPYAVPAAWAAAGNTDAFMAKRRFAGLEDEEFDRYLNTVKYQDRYLDTLMTALHDAGALNDTLVVLVGDHGLAFTAPDGSKSTFENGHPANFAIPLAFVHPALPAVQLAAVQTSPTSILPTVLDILVQTHSLTPPESRVAAGLLPRYQGQSMARELAWEVPVTTAPGEADDTSAAAAFANVTGPQPFHFSVINPGGSLLAISQHGSPFRLILPLCSTLPLRFTDRSSPSRRGTDPEADAVVAWSADAVVQAVAKKHGAEAAQWADLARGLGEWWVWETRARWGYGRPARSTDRGAAGAGAVGRVKKGHWWET</sequence>
<dbReference type="Proteomes" id="UP001521184">
    <property type="component" value="Unassembled WGS sequence"/>
</dbReference>
<organism evidence="4 5">
    <name type="scientific">Diplodia intermedia</name>
    <dbReference type="NCBI Taxonomy" id="856260"/>
    <lineage>
        <taxon>Eukaryota</taxon>
        <taxon>Fungi</taxon>
        <taxon>Dikarya</taxon>
        <taxon>Ascomycota</taxon>
        <taxon>Pezizomycotina</taxon>
        <taxon>Dothideomycetes</taxon>
        <taxon>Dothideomycetes incertae sedis</taxon>
        <taxon>Botryosphaeriales</taxon>
        <taxon>Botryosphaeriaceae</taxon>
        <taxon>Diplodia</taxon>
    </lineage>
</organism>
<feature type="region of interest" description="Disordered" evidence="1">
    <location>
        <begin position="302"/>
        <end position="337"/>
    </location>
</feature>
<comment type="caution">
    <text evidence="4">The sequence shown here is derived from an EMBL/GenBank/DDBJ whole genome shotgun (WGS) entry which is preliminary data.</text>
</comment>
<keyword evidence="2" id="KW-0812">Transmembrane</keyword>
<gene>
    <name evidence="4" type="ORF">SLS58_009510</name>
</gene>
<dbReference type="InterPro" id="IPR052701">
    <property type="entry name" value="GAG_Ulvan_Degrading_Sulfatases"/>
</dbReference>
<feature type="transmembrane region" description="Helical" evidence="2">
    <location>
        <begin position="37"/>
        <end position="59"/>
    </location>
</feature>
<protein>
    <recommendedName>
        <fullName evidence="3">Sulfatase N-terminal domain-containing protein</fullName>
    </recommendedName>
</protein>
<evidence type="ECO:0000313" key="5">
    <source>
        <dbReference type="Proteomes" id="UP001521184"/>
    </source>
</evidence>
<keyword evidence="2" id="KW-1133">Transmembrane helix</keyword>
<dbReference type="InterPro" id="IPR017850">
    <property type="entry name" value="Alkaline_phosphatase_core_sf"/>
</dbReference>
<dbReference type="PANTHER" id="PTHR43751">
    <property type="entry name" value="SULFATASE"/>
    <property type="match status" value="1"/>
</dbReference>
<feature type="transmembrane region" description="Helical" evidence="2">
    <location>
        <begin position="71"/>
        <end position="95"/>
    </location>
</feature>
<evidence type="ECO:0000256" key="2">
    <source>
        <dbReference type="SAM" id="Phobius"/>
    </source>
</evidence>
<dbReference type="Gene3D" id="3.40.720.10">
    <property type="entry name" value="Alkaline Phosphatase, subunit A"/>
    <property type="match status" value="1"/>
</dbReference>
<keyword evidence="5" id="KW-1185">Reference proteome</keyword>
<feature type="domain" description="Sulfatase N-terminal" evidence="3">
    <location>
        <begin position="438"/>
        <end position="730"/>
    </location>
</feature>
<dbReference type="Pfam" id="PF00884">
    <property type="entry name" value="Sulfatase"/>
    <property type="match status" value="1"/>
</dbReference>
<dbReference type="EMBL" id="JAKEKT020000094">
    <property type="protein sequence ID" value="KAL1636984.1"/>
    <property type="molecule type" value="Genomic_DNA"/>
</dbReference>
<feature type="transmembrane region" description="Helical" evidence="2">
    <location>
        <begin position="123"/>
        <end position="141"/>
    </location>
</feature>
<feature type="compositionally biased region" description="Basic and acidic residues" evidence="1">
    <location>
        <begin position="302"/>
        <end position="327"/>
    </location>
</feature>
<dbReference type="SUPFAM" id="SSF53649">
    <property type="entry name" value="Alkaline phosphatase-like"/>
    <property type="match status" value="1"/>
</dbReference>